<dbReference type="EMBL" id="DSVQ01000016">
    <property type="protein sequence ID" value="HGT40071.1"/>
    <property type="molecule type" value="Genomic_DNA"/>
</dbReference>
<evidence type="ECO:0000259" key="10">
    <source>
        <dbReference type="PROSITE" id="PS50006"/>
    </source>
</evidence>
<comment type="caution">
    <text evidence="12">The sequence shown here is derived from an EMBL/GenBank/DDBJ whole genome shotgun (WGS) entry which is preliminary data.</text>
</comment>
<feature type="transmembrane region" description="Helical" evidence="9">
    <location>
        <begin position="537"/>
        <end position="557"/>
    </location>
</feature>
<evidence type="ECO:0000256" key="7">
    <source>
        <dbReference type="ARBA" id="ARBA00023136"/>
    </source>
</evidence>
<dbReference type="SUPFAM" id="SSF49879">
    <property type="entry name" value="SMAD/FHA domain"/>
    <property type="match status" value="1"/>
</dbReference>
<feature type="domain" description="FHA" evidence="10">
    <location>
        <begin position="18"/>
        <end position="67"/>
    </location>
</feature>
<dbReference type="SUPFAM" id="SSF52540">
    <property type="entry name" value="P-loop containing nucleoside triphosphate hydrolases"/>
    <property type="match status" value="1"/>
</dbReference>
<feature type="transmembrane region" description="Helical" evidence="9">
    <location>
        <begin position="453"/>
        <end position="473"/>
    </location>
</feature>
<evidence type="ECO:0000313" key="12">
    <source>
        <dbReference type="EMBL" id="HGT40071.1"/>
    </source>
</evidence>
<dbReference type="InterPro" id="IPR000253">
    <property type="entry name" value="FHA_dom"/>
</dbReference>
<dbReference type="InterPro" id="IPR050352">
    <property type="entry name" value="ABCG_transporters"/>
</dbReference>
<evidence type="ECO:0000256" key="1">
    <source>
        <dbReference type="ARBA" id="ARBA00004141"/>
    </source>
</evidence>
<dbReference type="CDD" id="cd00060">
    <property type="entry name" value="FHA"/>
    <property type="match status" value="1"/>
</dbReference>
<evidence type="ECO:0000256" key="8">
    <source>
        <dbReference type="SAM" id="MobiDB-lite"/>
    </source>
</evidence>
<evidence type="ECO:0000256" key="6">
    <source>
        <dbReference type="ARBA" id="ARBA00022989"/>
    </source>
</evidence>
<dbReference type="AlphaFoldDB" id="A0A7C4LRJ4"/>
<name>A0A7C4LRJ4_9PLAN</name>
<keyword evidence="6 9" id="KW-1133">Transmembrane helix</keyword>
<evidence type="ECO:0000256" key="9">
    <source>
        <dbReference type="SAM" id="Phobius"/>
    </source>
</evidence>
<dbReference type="GO" id="GO:0140359">
    <property type="term" value="F:ABC-type transporter activity"/>
    <property type="evidence" value="ECO:0007669"/>
    <property type="project" value="InterPro"/>
</dbReference>
<feature type="domain" description="ABC transporter" evidence="11">
    <location>
        <begin position="103"/>
        <end position="339"/>
    </location>
</feature>
<dbReference type="GO" id="GO:0016887">
    <property type="term" value="F:ATP hydrolysis activity"/>
    <property type="evidence" value="ECO:0007669"/>
    <property type="project" value="InterPro"/>
</dbReference>
<keyword evidence="7 9" id="KW-0472">Membrane</keyword>
<dbReference type="PANTHER" id="PTHR48041">
    <property type="entry name" value="ABC TRANSPORTER G FAMILY MEMBER 28"/>
    <property type="match status" value="1"/>
</dbReference>
<dbReference type="GO" id="GO:0016020">
    <property type="term" value="C:membrane"/>
    <property type="evidence" value="ECO:0007669"/>
    <property type="project" value="UniProtKB-SubCell"/>
</dbReference>
<dbReference type="InterPro" id="IPR008984">
    <property type="entry name" value="SMAD_FHA_dom_sf"/>
</dbReference>
<sequence length="692" mass="77109">MTGERENSPLISLSKLPVEVGRSPPCEIVLPDATVSRRHASLLRRDGNVVVVDRESRFGTYVNSERVRERVLQPGDRVRFGLRIAYEFRSDGFHLLLHQPHEIQLELVGIARRGRLLVDGVTTTLKPGTFVGILGPSGLGKSLLLKTLAGYFPPEKGRILWDGRDVWSQRDEYLQHVGFVPQTDILFDALTIEENLDFAARLRLPRATQEEQCRAVKDVVERLRLSPHARKPVTELSGGQRKRVSAAIELLRGPHVLLLDEPTSGLDPGNEARFLEILRHVTRRQETLVVLSTHSPAAFKLFDRLLVLRREKEVGRLAYDGPPEGLLQEFQGKDAADWFETLETGAATSDPGAVDPGGPPRGTAPEFEDDAPTPQRAHSTTAHWPAGRSAVAQLARTQDVPRLSRQLALVVERCYATISRDRALVAMMILQPLLLGLLVVFSQYNPGRIDPIVFFTVVIAIWLGMNNVVRDLVRERRQYIRDRMSGLRAEAYLGGKTAVFSAIGAVQLVMLLWLVRWGSARILDEHLSQDLVELSPWAWWGGLMLVYLCGMGLGLLVSTMVRTEEAAVAALPMLILPQLLLSAVATGDSNVPMSQPRGFRPLIVTLDSLVHPADSASRWEQSVVGRFADAVSCLCYSRPGLLMIIRPEITDFPRYLWIGDLLHVLVLLAATHAAVWFMFFQRENSWPAMAGF</sequence>
<feature type="transmembrane region" description="Helical" evidence="9">
    <location>
        <begin position="566"/>
        <end position="585"/>
    </location>
</feature>
<protein>
    <submittedName>
        <fullName evidence="12">ATP-binding cassette domain-containing protein</fullName>
    </submittedName>
</protein>
<keyword evidence="4" id="KW-0547">Nucleotide-binding</keyword>
<evidence type="ECO:0000259" key="11">
    <source>
        <dbReference type="PROSITE" id="PS50893"/>
    </source>
</evidence>
<dbReference type="PROSITE" id="PS50893">
    <property type="entry name" value="ABC_TRANSPORTER_2"/>
    <property type="match status" value="1"/>
</dbReference>
<feature type="transmembrane region" description="Helical" evidence="9">
    <location>
        <begin position="661"/>
        <end position="680"/>
    </location>
</feature>
<feature type="transmembrane region" description="Helical" evidence="9">
    <location>
        <begin position="493"/>
        <end position="517"/>
    </location>
</feature>
<gene>
    <name evidence="12" type="ORF">ENS64_12540</name>
</gene>
<keyword evidence="2" id="KW-0813">Transport</keyword>
<dbReference type="InterPro" id="IPR003439">
    <property type="entry name" value="ABC_transporter-like_ATP-bd"/>
</dbReference>
<dbReference type="SMART" id="SM00240">
    <property type="entry name" value="FHA"/>
    <property type="match status" value="1"/>
</dbReference>
<proteinExistence type="predicted"/>
<dbReference type="Gene3D" id="2.60.200.20">
    <property type="match status" value="1"/>
</dbReference>
<evidence type="ECO:0000256" key="2">
    <source>
        <dbReference type="ARBA" id="ARBA00022448"/>
    </source>
</evidence>
<evidence type="ECO:0000256" key="5">
    <source>
        <dbReference type="ARBA" id="ARBA00022840"/>
    </source>
</evidence>
<accession>A0A7C4LRJ4</accession>
<dbReference type="PANTHER" id="PTHR48041:SF139">
    <property type="entry name" value="PROTEIN SCARLET"/>
    <property type="match status" value="1"/>
</dbReference>
<keyword evidence="5 12" id="KW-0067">ATP-binding</keyword>
<dbReference type="Pfam" id="PF01061">
    <property type="entry name" value="ABC2_membrane"/>
    <property type="match status" value="1"/>
</dbReference>
<dbReference type="GO" id="GO:0005524">
    <property type="term" value="F:ATP binding"/>
    <property type="evidence" value="ECO:0007669"/>
    <property type="project" value="UniProtKB-KW"/>
</dbReference>
<dbReference type="InterPro" id="IPR003593">
    <property type="entry name" value="AAA+_ATPase"/>
</dbReference>
<comment type="subcellular location">
    <subcellularLocation>
        <location evidence="1">Membrane</location>
        <topology evidence="1">Multi-pass membrane protein</topology>
    </subcellularLocation>
</comment>
<dbReference type="SMART" id="SM00382">
    <property type="entry name" value="AAA"/>
    <property type="match status" value="1"/>
</dbReference>
<evidence type="ECO:0000256" key="3">
    <source>
        <dbReference type="ARBA" id="ARBA00022692"/>
    </source>
</evidence>
<dbReference type="Pfam" id="PF00498">
    <property type="entry name" value="FHA"/>
    <property type="match status" value="1"/>
</dbReference>
<keyword evidence="3 9" id="KW-0812">Transmembrane</keyword>
<feature type="transmembrane region" description="Helical" evidence="9">
    <location>
        <begin position="423"/>
        <end position="441"/>
    </location>
</feature>
<dbReference type="Gene3D" id="3.40.50.300">
    <property type="entry name" value="P-loop containing nucleotide triphosphate hydrolases"/>
    <property type="match status" value="1"/>
</dbReference>
<feature type="region of interest" description="Disordered" evidence="8">
    <location>
        <begin position="345"/>
        <end position="383"/>
    </location>
</feature>
<dbReference type="Pfam" id="PF00005">
    <property type="entry name" value="ABC_tran"/>
    <property type="match status" value="1"/>
</dbReference>
<dbReference type="InterPro" id="IPR013525">
    <property type="entry name" value="ABC2_TM"/>
</dbReference>
<evidence type="ECO:0000256" key="4">
    <source>
        <dbReference type="ARBA" id="ARBA00022741"/>
    </source>
</evidence>
<dbReference type="PROSITE" id="PS50006">
    <property type="entry name" value="FHA_DOMAIN"/>
    <property type="match status" value="1"/>
</dbReference>
<organism evidence="12">
    <name type="scientific">Schlesneria paludicola</name>
    <dbReference type="NCBI Taxonomy" id="360056"/>
    <lineage>
        <taxon>Bacteria</taxon>
        <taxon>Pseudomonadati</taxon>
        <taxon>Planctomycetota</taxon>
        <taxon>Planctomycetia</taxon>
        <taxon>Planctomycetales</taxon>
        <taxon>Planctomycetaceae</taxon>
        <taxon>Schlesneria</taxon>
    </lineage>
</organism>
<dbReference type="InterPro" id="IPR027417">
    <property type="entry name" value="P-loop_NTPase"/>
</dbReference>
<reference evidence="12" key="1">
    <citation type="journal article" date="2020" name="mSystems">
        <title>Genome- and Community-Level Interaction Insights into Carbon Utilization and Element Cycling Functions of Hydrothermarchaeota in Hydrothermal Sediment.</title>
        <authorList>
            <person name="Zhou Z."/>
            <person name="Liu Y."/>
            <person name="Xu W."/>
            <person name="Pan J."/>
            <person name="Luo Z.H."/>
            <person name="Li M."/>
        </authorList>
    </citation>
    <scope>NUCLEOTIDE SEQUENCE [LARGE SCALE GENOMIC DNA]</scope>
    <source>
        <strain evidence="12">SpSt-508</strain>
    </source>
</reference>